<dbReference type="RefSeq" id="WP_015391850.1">
    <property type="nucleotide sequence ID" value="NC_020291.1"/>
</dbReference>
<dbReference type="PANTHER" id="PTHR30185">
    <property type="entry name" value="CRYPTIC BETA-GLUCOSIDE BGL OPERON ANTITERMINATOR"/>
    <property type="match status" value="1"/>
</dbReference>
<proteinExistence type="predicted"/>
<dbReference type="SUPFAM" id="SSF55804">
    <property type="entry name" value="Phoshotransferase/anion transport protein"/>
    <property type="match status" value="1"/>
</dbReference>
<dbReference type="CDD" id="cd00211">
    <property type="entry name" value="PTS_IIA_fru"/>
    <property type="match status" value="1"/>
</dbReference>
<dbReference type="OrthoDB" id="3175596at2"/>
<protein>
    <submittedName>
        <fullName evidence="7">Putative licABCH operon regulator</fullName>
        <ecNumber evidence="7">2.7.1.-</ecNumber>
        <ecNumber evidence="7">2.7.1.69</ecNumber>
    </submittedName>
</protein>
<feature type="domain" description="PTS EIIA type-2" evidence="5">
    <location>
        <begin position="498"/>
        <end position="636"/>
    </location>
</feature>
<dbReference type="InterPro" id="IPR016152">
    <property type="entry name" value="PTrfase/Anion_transptr"/>
</dbReference>
<dbReference type="SUPFAM" id="SSF63520">
    <property type="entry name" value="PTS-regulatory domain, PRD"/>
    <property type="match status" value="2"/>
</dbReference>
<evidence type="ECO:0000256" key="2">
    <source>
        <dbReference type="ARBA" id="ARBA00023015"/>
    </source>
</evidence>
<dbReference type="eggNOG" id="COG1762">
    <property type="taxonomic scope" value="Bacteria"/>
</dbReference>
<evidence type="ECO:0000313" key="7">
    <source>
        <dbReference type="EMBL" id="AGF55529.1"/>
    </source>
</evidence>
<accession>M1MC76</accession>
<evidence type="ECO:0000313" key="8">
    <source>
        <dbReference type="Proteomes" id="UP000011728"/>
    </source>
</evidence>
<dbReference type="Pfam" id="PF00874">
    <property type="entry name" value="PRD"/>
    <property type="match status" value="2"/>
</dbReference>
<dbReference type="InterPro" id="IPR050661">
    <property type="entry name" value="BglG_antiterminators"/>
</dbReference>
<dbReference type="InterPro" id="IPR036634">
    <property type="entry name" value="PRD_sf"/>
</dbReference>
<dbReference type="Pfam" id="PF00359">
    <property type="entry name" value="PTS_EIIA_2"/>
    <property type="match status" value="1"/>
</dbReference>
<dbReference type="PATRIC" id="fig|931276.5.peg.1736"/>
<keyword evidence="3" id="KW-0010">Activator</keyword>
<dbReference type="Proteomes" id="UP000011728">
    <property type="component" value="Chromosome"/>
</dbReference>
<dbReference type="Gene3D" id="3.40.930.10">
    <property type="entry name" value="Mannitol-specific EII, Chain A"/>
    <property type="match status" value="1"/>
</dbReference>
<dbReference type="InterPro" id="IPR002178">
    <property type="entry name" value="PTS_EIIA_type-2_dom"/>
</dbReference>
<evidence type="ECO:0000256" key="4">
    <source>
        <dbReference type="ARBA" id="ARBA00023163"/>
    </source>
</evidence>
<dbReference type="PROSITE" id="PS51372">
    <property type="entry name" value="PRD_2"/>
    <property type="match status" value="2"/>
</dbReference>
<keyword evidence="1" id="KW-0677">Repeat</keyword>
<dbReference type="GO" id="GO:0006355">
    <property type="term" value="P:regulation of DNA-templated transcription"/>
    <property type="evidence" value="ECO:0007669"/>
    <property type="project" value="InterPro"/>
</dbReference>
<gene>
    <name evidence="7" type="primary">licR2</name>
    <name evidence="7" type="ORF">Cspa_c17590</name>
</gene>
<dbReference type="InterPro" id="IPR011608">
    <property type="entry name" value="PRD"/>
</dbReference>
<dbReference type="InterPro" id="IPR007737">
    <property type="entry name" value="Mga_HTH"/>
</dbReference>
<evidence type="ECO:0000259" key="6">
    <source>
        <dbReference type="PROSITE" id="PS51372"/>
    </source>
</evidence>
<dbReference type="PROSITE" id="PS51094">
    <property type="entry name" value="PTS_EIIA_TYPE_2"/>
    <property type="match status" value="1"/>
</dbReference>
<dbReference type="EC" id="2.7.1.69" evidence="7"/>
<dbReference type="InterPro" id="IPR013196">
    <property type="entry name" value="HTH_11"/>
</dbReference>
<keyword evidence="4" id="KW-0804">Transcription</keyword>
<dbReference type="EC" id="2.7.1.-" evidence="7"/>
<dbReference type="AlphaFoldDB" id="M1MC76"/>
<evidence type="ECO:0000256" key="3">
    <source>
        <dbReference type="ARBA" id="ARBA00023159"/>
    </source>
</evidence>
<feature type="domain" description="PRD" evidence="6">
    <location>
        <begin position="174"/>
        <end position="279"/>
    </location>
</feature>
<evidence type="ECO:0000256" key="1">
    <source>
        <dbReference type="ARBA" id="ARBA00022737"/>
    </source>
</evidence>
<dbReference type="KEGG" id="csr:Cspa_c17590"/>
<dbReference type="InterPro" id="IPR036388">
    <property type="entry name" value="WH-like_DNA-bd_sf"/>
</dbReference>
<dbReference type="HOGENOM" id="CLU_013442_5_2_9"/>
<evidence type="ECO:0000259" key="5">
    <source>
        <dbReference type="PROSITE" id="PS51094"/>
    </source>
</evidence>
<keyword evidence="2" id="KW-0805">Transcription regulation</keyword>
<dbReference type="eggNOG" id="COG3711">
    <property type="taxonomic scope" value="Bacteria"/>
</dbReference>
<dbReference type="Gene3D" id="1.10.1790.10">
    <property type="entry name" value="PRD domain"/>
    <property type="match status" value="2"/>
</dbReference>
<keyword evidence="8" id="KW-1185">Reference proteome</keyword>
<reference evidence="7 8" key="1">
    <citation type="submission" date="2013-02" db="EMBL/GenBank/DDBJ databases">
        <title>Genome sequence of Clostridium saccharoperbutylacetonicum N1-4(HMT).</title>
        <authorList>
            <person name="Poehlein A."/>
            <person name="Daniel R."/>
        </authorList>
    </citation>
    <scope>NUCLEOTIDE SEQUENCE [LARGE SCALE GENOMIC DNA]</scope>
    <source>
        <strain evidence="8">N1-4(HMT)</strain>
    </source>
</reference>
<sequence length="637" mass="74265">MVNSKSLKLLSYLQNQDDWTTALQLSLKLNVSLRSVKNYISEIKKVNNNLIISSRNGYKVNKPEVQRFLKMSDSLIPQTPEERIDYIIIKLINNTEKIIDIYDLSQEIYISEATLKGDLNKVKKKCYKFDLTLYIKGNNISLDGLEKNKRKIMNSILYEKLNENPLDINTIQAAFVDYDIEEIESIIVNAFKKYHYFINGYSLMNLVLHITITIDRIKNNNIYDYTEASKELLIKNHEYGIAQEIVKKLQDVFDINYNENEIYELTLLIISNATNVDYKDVNKINLEQFVGKECMNIVNDLIKEINTQYYIDFNEPEFLVRFALHIKNLLTRIKSRNFSKNPLTDSIKSNCPLIYDCAVTISYKIKNYTNCEINEDEIAYIALHIGANLVNQKNMHTKITCAILFPKHYDLDIKLAESIASAFGDSLLVKNIVTKEKELEDLQVDFVISTIKFVNFKSFPFIIVNTFLTEKDRKLIANKIEEVKKNKQKSEFLENLHSIFNESLFFKDKYFENENQAIEFMCDEMQKKGYIKPDFKQEVFEREAMSSTAFNGIAIPHSMHMNAIKTGMFTLVNKKPLNWGNQQVSIIFLLTINKSERKVFNDMFDALTNILSDEINLDKLIRCNSFEEFINMLVECI</sequence>
<dbReference type="Gene3D" id="1.10.10.10">
    <property type="entry name" value="Winged helix-like DNA-binding domain superfamily/Winged helix DNA-binding domain"/>
    <property type="match status" value="1"/>
</dbReference>
<organism evidence="7 8">
    <name type="scientific">Clostridium saccharoperbutylacetonicum N1-4(HMT)</name>
    <dbReference type="NCBI Taxonomy" id="931276"/>
    <lineage>
        <taxon>Bacteria</taxon>
        <taxon>Bacillati</taxon>
        <taxon>Bacillota</taxon>
        <taxon>Clostridia</taxon>
        <taxon>Eubacteriales</taxon>
        <taxon>Clostridiaceae</taxon>
        <taxon>Clostridium</taxon>
    </lineage>
</organism>
<dbReference type="Pfam" id="PF05043">
    <property type="entry name" value="Mga"/>
    <property type="match status" value="1"/>
</dbReference>
<dbReference type="Pfam" id="PF08279">
    <property type="entry name" value="HTH_11"/>
    <property type="match status" value="1"/>
</dbReference>
<feature type="domain" description="PRD" evidence="6">
    <location>
        <begin position="289"/>
        <end position="395"/>
    </location>
</feature>
<dbReference type="EMBL" id="CP004121">
    <property type="protein sequence ID" value="AGF55529.1"/>
    <property type="molecule type" value="Genomic_DNA"/>
</dbReference>
<name>M1MC76_9CLOT</name>
<dbReference type="PANTHER" id="PTHR30185:SF12">
    <property type="entry name" value="TRANSCRIPTIONAL REGULATOR MANR"/>
    <property type="match status" value="1"/>
</dbReference>
<dbReference type="GO" id="GO:0016740">
    <property type="term" value="F:transferase activity"/>
    <property type="evidence" value="ECO:0007669"/>
    <property type="project" value="UniProtKB-KW"/>
</dbReference>
<keyword evidence="7" id="KW-0808">Transferase</keyword>